<reference evidence="2" key="1">
    <citation type="submission" date="2021-12" db="EMBL/GenBank/DDBJ databases">
        <authorList>
            <person name="King R."/>
        </authorList>
    </citation>
    <scope>NUCLEOTIDE SEQUENCE</scope>
</reference>
<dbReference type="PANTHER" id="PTHR24260">
    <property type="match status" value="1"/>
</dbReference>
<dbReference type="PROSITE" id="PS50240">
    <property type="entry name" value="TRYPSIN_DOM"/>
    <property type="match status" value="1"/>
</dbReference>
<protein>
    <recommendedName>
        <fullName evidence="1">Peptidase S1 domain-containing protein</fullName>
    </recommendedName>
</protein>
<dbReference type="InterPro" id="IPR001254">
    <property type="entry name" value="Trypsin_dom"/>
</dbReference>
<dbReference type="Gene3D" id="2.40.10.10">
    <property type="entry name" value="Trypsin-like serine proteases"/>
    <property type="match status" value="1"/>
</dbReference>
<dbReference type="Pfam" id="PF00089">
    <property type="entry name" value="Trypsin"/>
    <property type="match status" value="1"/>
</dbReference>
<dbReference type="InterPro" id="IPR033116">
    <property type="entry name" value="TRYPSIN_SER"/>
</dbReference>
<dbReference type="EMBL" id="OU893334">
    <property type="protein sequence ID" value="CAG9790789.1"/>
    <property type="molecule type" value="Genomic_DNA"/>
</dbReference>
<dbReference type="InterPro" id="IPR009003">
    <property type="entry name" value="Peptidase_S1_PA"/>
</dbReference>
<organism evidence="2 3">
    <name type="scientific">Diatraea saccharalis</name>
    <name type="common">sugarcane borer</name>
    <dbReference type="NCBI Taxonomy" id="40085"/>
    <lineage>
        <taxon>Eukaryota</taxon>
        <taxon>Metazoa</taxon>
        <taxon>Ecdysozoa</taxon>
        <taxon>Arthropoda</taxon>
        <taxon>Hexapoda</taxon>
        <taxon>Insecta</taxon>
        <taxon>Pterygota</taxon>
        <taxon>Neoptera</taxon>
        <taxon>Endopterygota</taxon>
        <taxon>Lepidoptera</taxon>
        <taxon>Glossata</taxon>
        <taxon>Ditrysia</taxon>
        <taxon>Pyraloidea</taxon>
        <taxon>Crambidae</taxon>
        <taxon>Crambinae</taxon>
        <taxon>Diatraea</taxon>
    </lineage>
</organism>
<dbReference type="InterPro" id="IPR051333">
    <property type="entry name" value="CLIP_Serine_Protease"/>
</dbReference>
<dbReference type="OrthoDB" id="5565075at2759"/>
<dbReference type="PANTHER" id="PTHR24260:SF148">
    <property type="entry name" value="IP09309P-RELATED"/>
    <property type="match status" value="1"/>
</dbReference>
<dbReference type="PROSITE" id="PS00135">
    <property type="entry name" value="TRYPSIN_SER"/>
    <property type="match status" value="1"/>
</dbReference>
<dbReference type="GO" id="GO:0004252">
    <property type="term" value="F:serine-type endopeptidase activity"/>
    <property type="evidence" value="ECO:0007669"/>
    <property type="project" value="InterPro"/>
</dbReference>
<name>A0A9N9WFF2_9NEOP</name>
<dbReference type="InterPro" id="IPR043504">
    <property type="entry name" value="Peptidase_S1_PA_chymotrypsin"/>
</dbReference>
<proteinExistence type="predicted"/>
<dbReference type="GO" id="GO:0006508">
    <property type="term" value="P:proteolysis"/>
    <property type="evidence" value="ECO:0007669"/>
    <property type="project" value="InterPro"/>
</dbReference>
<evidence type="ECO:0000313" key="2">
    <source>
        <dbReference type="EMBL" id="CAG9790789.1"/>
    </source>
</evidence>
<gene>
    <name evidence="2" type="ORF">DIATSA_LOCUS8441</name>
</gene>
<dbReference type="Proteomes" id="UP001153714">
    <property type="component" value="Chromosome 3"/>
</dbReference>
<evidence type="ECO:0000313" key="3">
    <source>
        <dbReference type="Proteomes" id="UP001153714"/>
    </source>
</evidence>
<accession>A0A9N9WFF2</accession>
<reference evidence="2" key="2">
    <citation type="submission" date="2022-10" db="EMBL/GenBank/DDBJ databases">
        <authorList>
            <consortium name="ENA_rothamsted_submissions"/>
            <consortium name="culmorum"/>
            <person name="King R."/>
        </authorList>
    </citation>
    <scope>NUCLEOTIDE SEQUENCE</scope>
</reference>
<dbReference type="AlphaFoldDB" id="A0A9N9WFF2"/>
<sequence>MSNRDCQQSFDFTIHSSHLCTAGLGGVGTCDGDSGGPITVDQNNVKIQVGIVSFGLSDGCQRGIPSVYTRLTSFLSWINANL</sequence>
<evidence type="ECO:0000259" key="1">
    <source>
        <dbReference type="PROSITE" id="PS50240"/>
    </source>
</evidence>
<keyword evidence="3" id="KW-1185">Reference proteome</keyword>
<dbReference type="SUPFAM" id="SSF50494">
    <property type="entry name" value="Trypsin-like serine proteases"/>
    <property type="match status" value="1"/>
</dbReference>
<feature type="domain" description="Peptidase S1" evidence="1">
    <location>
        <begin position="1"/>
        <end position="82"/>
    </location>
</feature>